<feature type="compositionally biased region" description="Basic residues" evidence="1">
    <location>
        <begin position="469"/>
        <end position="481"/>
    </location>
</feature>
<reference evidence="2" key="1">
    <citation type="submission" date="2021-02" db="EMBL/GenBank/DDBJ databases">
        <authorList>
            <person name="Dougan E. K."/>
            <person name="Rhodes N."/>
            <person name="Thang M."/>
            <person name="Chan C."/>
        </authorList>
    </citation>
    <scope>NUCLEOTIDE SEQUENCE</scope>
</reference>
<feature type="compositionally biased region" description="Basic and acidic residues" evidence="1">
    <location>
        <begin position="487"/>
        <end position="504"/>
    </location>
</feature>
<feature type="compositionally biased region" description="Basic and acidic residues" evidence="1">
    <location>
        <begin position="335"/>
        <end position="350"/>
    </location>
</feature>
<organism evidence="2 3">
    <name type="scientific">Symbiodinium necroappetens</name>
    <dbReference type="NCBI Taxonomy" id="1628268"/>
    <lineage>
        <taxon>Eukaryota</taxon>
        <taxon>Sar</taxon>
        <taxon>Alveolata</taxon>
        <taxon>Dinophyceae</taxon>
        <taxon>Suessiales</taxon>
        <taxon>Symbiodiniaceae</taxon>
        <taxon>Symbiodinium</taxon>
    </lineage>
</organism>
<sequence length="1267" mass="139517">MVNFSRVPQQWDDVAALRRRASRGRTLMVSAVKGVSHVLGNIKNAAENRDVLLPLVRCMAQMGRVDTPSIEVLSPLVIEFYSLAGYPDPAGLEAVAHQDAWGIKRCLTLLRRKWSRNEDPRAKELVKLYDLAFANFLQAGGNAASLRHPDSEDDDADPFIDDNDDSPPPPPPPAAGALLAEVEPASVPSSRASDVEPSLPVSSSGASEVEPSLRMPSSGAGDVGPSLPEPSSGAYEVEDSLQEPSSGASAGVAEHFSVDDIGPRSLEALLAEIDSPDVKVREEPSASASLPTSTAPGSMVNPPIEDSKPLGGAVRPDCLETQPWDASAVAPRTKVVIDLDTPERVKREPLEAAVEPPSQLAEPVSGPIPEPSQLAESPIPKPIEPEPSQRTESPIPKPIEPEPSQHAAPANGVSIATDSPEPTPKPKPSSLLYGDDLSPEKQVLTRNDQLSLKQGAGSEDKPSTGNGRGRGRGRGRGKKPVKQSISKAEKPQCARASSAEKPDDSAWWSAEAGQDDEWHDGEWDDGEWDASEWAAWAGTWEEPKDEAPKPKQGKKKRNRAGRKSDGVPEPETAPEAAPAAKATAKAKVKAIGRARKGCADAEMDADDSDGTFSYPQTFSRRAFPPIKGSESQKLWKAITKNFWLHVLPHIEKGTRTTAEAVFWHYARARWQQSGFSPGDKDFMELMEMAAQEFVLLRPTMADVLLQEPNAWASEALQGQVFVLCVLLVLWNKDICFNKELDFIEHFSGSAVLTHEARLSGYSSAALDKAYGFLDWCGVLCSSWVSMAKGTTHSNWVIEQPRSSLLFQHDRMQWLCQRFKVDRPVTLSALEMFSRASYNDMCEDARLTETVEIDQNMSTLMQLVQAQQAMIQKLQTEQDDRAGVPAAEDDEDDDGDEADREKKRMDAKLRRLCNYTSTGRLQVPKDVHDLWVQAGTVRDNLVQLLADANGNKADFLKKVDIYKESLRCRDEGTDGGFYTRDDMVKKVSEGGLGWKYADKVIAWVRAHPSGNIRKNKYDDELEELWCDMRTSGRQGISEKEGLREQTSASGTAESFSIAGMSGDLDKAWNREPSTNLQIEGPKAVPEAALDMFSRMLQVQFGASSNSVSSQAKNMVEQYMRECVASRDKLMKFMDKLDVTDAAVKLPFSPEYPKLNDIKDQLGKLYDDLAAMQAESKIGNMSDAYFVLQQTEKLEKLFENVKKQMTLAISGEAKNRKLKKKDVKRKAAPTAEVKAPENEDKVKMQKMRYVIELECWLQHWAVELGPRTC</sequence>
<feature type="compositionally biased region" description="Basic residues" evidence="1">
    <location>
        <begin position="1216"/>
        <end position="1225"/>
    </location>
</feature>
<accession>A0A812ZS91</accession>
<comment type="caution">
    <text evidence="2">The sequence shown here is derived from an EMBL/GenBank/DDBJ whole genome shotgun (WGS) entry which is preliminary data.</text>
</comment>
<protein>
    <submittedName>
        <fullName evidence="2">Uncharacterized protein</fullName>
    </submittedName>
</protein>
<feature type="region of interest" description="Disordered" evidence="1">
    <location>
        <begin position="275"/>
        <end position="582"/>
    </location>
</feature>
<gene>
    <name evidence="2" type="ORF">SNEC2469_LOCUS25335</name>
</gene>
<feature type="compositionally biased region" description="Acidic residues" evidence="1">
    <location>
        <begin position="151"/>
        <end position="165"/>
    </location>
</feature>
<evidence type="ECO:0000313" key="2">
    <source>
        <dbReference type="EMBL" id="CAE7838703.1"/>
    </source>
</evidence>
<dbReference type="EMBL" id="CAJNJA010049820">
    <property type="protein sequence ID" value="CAE7838703.1"/>
    <property type="molecule type" value="Genomic_DNA"/>
</dbReference>
<feature type="compositionally biased region" description="Acidic residues" evidence="1">
    <location>
        <begin position="886"/>
        <end position="897"/>
    </location>
</feature>
<evidence type="ECO:0000256" key="1">
    <source>
        <dbReference type="SAM" id="MobiDB-lite"/>
    </source>
</evidence>
<feature type="compositionally biased region" description="Low complexity" evidence="1">
    <location>
        <begin position="285"/>
        <end position="298"/>
    </location>
</feature>
<feature type="region of interest" description="Disordered" evidence="1">
    <location>
        <begin position="144"/>
        <end position="256"/>
    </location>
</feature>
<name>A0A812ZS91_9DINO</name>
<feature type="region of interest" description="Disordered" evidence="1">
    <location>
        <begin position="1216"/>
        <end position="1235"/>
    </location>
</feature>
<proteinExistence type="predicted"/>
<feature type="region of interest" description="Disordered" evidence="1">
    <location>
        <begin position="874"/>
        <end position="901"/>
    </location>
</feature>
<feature type="compositionally biased region" description="Low complexity" evidence="1">
    <location>
        <begin position="567"/>
        <end position="582"/>
    </location>
</feature>
<dbReference type="OrthoDB" id="428847at2759"/>
<feature type="compositionally biased region" description="Acidic residues" evidence="1">
    <location>
        <begin position="513"/>
        <end position="530"/>
    </location>
</feature>
<feature type="compositionally biased region" description="Basic residues" evidence="1">
    <location>
        <begin position="551"/>
        <end position="561"/>
    </location>
</feature>
<dbReference type="AlphaFoldDB" id="A0A812ZS91"/>
<keyword evidence="3" id="KW-1185">Reference proteome</keyword>
<dbReference type="Proteomes" id="UP000601435">
    <property type="component" value="Unassembled WGS sequence"/>
</dbReference>
<evidence type="ECO:0000313" key="3">
    <source>
        <dbReference type="Proteomes" id="UP000601435"/>
    </source>
</evidence>